<sequence>MENADRTKEELLVAEELNMIMEAIKEVDANVKV</sequence>
<proteinExistence type="predicted"/>
<keyword evidence="2" id="KW-1185">Reference proteome</keyword>
<dbReference type="EMBL" id="AWTC01000019">
    <property type="protein sequence ID" value="EST10712.1"/>
    <property type="molecule type" value="Genomic_DNA"/>
</dbReference>
<organism evidence="1 2">
    <name type="scientific">Sporolactobacillus laevolacticus DSM 442</name>
    <dbReference type="NCBI Taxonomy" id="1395513"/>
    <lineage>
        <taxon>Bacteria</taxon>
        <taxon>Bacillati</taxon>
        <taxon>Bacillota</taxon>
        <taxon>Bacilli</taxon>
        <taxon>Bacillales</taxon>
        <taxon>Sporolactobacillaceae</taxon>
        <taxon>Sporolactobacillus</taxon>
    </lineage>
</organism>
<dbReference type="AlphaFoldDB" id="V6IUL3"/>
<gene>
    <name evidence="1" type="ORF">P343_15930</name>
</gene>
<name>V6IUL3_9BACL</name>
<dbReference type="Proteomes" id="UP000018296">
    <property type="component" value="Unassembled WGS sequence"/>
</dbReference>
<protein>
    <submittedName>
        <fullName evidence="1">Uncharacterized protein</fullName>
    </submittedName>
</protein>
<evidence type="ECO:0000313" key="1">
    <source>
        <dbReference type="EMBL" id="EST10712.1"/>
    </source>
</evidence>
<reference evidence="1 2" key="1">
    <citation type="journal article" date="2013" name="Genome Announc.">
        <title>Genome Sequence of Sporolactobacillus laevolacticus DSM442, an Efficient Polymer-Grade D-Lactate Producer from Agricultural Waste Cottonseed as a Nitrogen Source.</title>
        <authorList>
            <person name="Wang H."/>
            <person name="Wang L."/>
            <person name="Ju J."/>
            <person name="Yu B."/>
            <person name="Ma Y."/>
        </authorList>
    </citation>
    <scope>NUCLEOTIDE SEQUENCE [LARGE SCALE GENOMIC DNA]</scope>
    <source>
        <strain evidence="1 2">DSM 442</strain>
    </source>
</reference>
<accession>V6IUL3</accession>
<evidence type="ECO:0000313" key="2">
    <source>
        <dbReference type="Proteomes" id="UP000018296"/>
    </source>
</evidence>
<comment type="caution">
    <text evidence="1">The sequence shown here is derived from an EMBL/GenBank/DDBJ whole genome shotgun (WGS) entry which is preliminary data.</text>
</comment>